<dbReference type="Pfam" id="PF10989">
    <property type="entry name" value="DUF2808"/>
    <property type="match status" value="1"/>
</dbReference>
<dbReference type="InterPro" id="IPR021256">
    <property type="entry name" value="DUF2808"/>
</dbReference>
<keyword evidence="3" id="KW-1185">Reference proteome</keyword>
<feature type="region of interest" description="Disordered" evidence="1">
    <location>
        <begin position="98"/>
        <end position="118"/>
    </location>
</feature>
<evidence type="ECO:0008006" key="4">
    <source>
        <dbReference type="Google" id="ProtNLM"/>
    </source>
</evidence>
<name>A0AB37UB39_9CYAN</name>
<organism evidence="2 3">
    <name type="scientific">Chroococcidiopsis cubana SAG 39.79</name>
    <dbReference type="NCBI Taxonomy" id="388085"/>
    <lineage>
        <taxon>Bacteria</taxon>
        <taxon>Bacillati</taxon>
        <taxon>Cyanobacteriota</taxon>
        <taxon>Cyanophyceae</taxon>
        <taxon>Chroococcidiopsidales</taxon>
        <taxon>Chroococcidiopsidaceae</taxon>
        <taxon>Chroococcidiopsis</taxon>
    </lineage>
</organism>
<evidence type="ECO:0000256" key="1">
    <source>
        <dbReference type="SAM" id="MobiDB-lite"/>
    </source>
</evidence>
<dbReference type="AlphaFoldDB" id="A0AB37UB39"/>
<dbReference type="EMBL" id="RSCK01000092">
    <property type="protein sequence ID" value="RUT04096.1"/>
    <property type="molecule type" value="Genomic_DNA"/>
</dbReference>
<feature type="compositionally biased region" description="Basic and acidic residues" evidence="1">
    <location>
        <begin position="101"/>
        <end position="118"/>
    </location>
</feature>
<dbReference type="RefSeq" id="WP_106168309.1">
    <property type="nucleotide sequence ID" value="NZ_JAVKZF010000004.1"/>
</dbReference>
<reference evidence="2 3" key="1">
    <citation type="journal article" date="2019" name="Genome Biol. Evol.">
        <title>Day and night: Metabolic profiles and evolutionary relationships of six axenic non-marine cyanobacteria.</title>
        <authorList>
            <person name="Will S.E."/>
            <person name="Henke P."/>
            <person name="Boedeker C."/>
            <person name="Huang S."/>
            <person name="Brinkmann H."/>
            <person name="Rohde M."/>
            <person name="Jarek M."/>
            <person name="Friedl T."/>
            <person name="Seufert S."/>
            <person name="Schumacher M."/>
            <person name="Overmann J."/>
            <person name="Neumann-Schaal M."/>
            <person name="Petersen J."/>
        </authorList>
    </citation>
    <scope>NUCLEOTIDE SEQUENCE [LARGE SCALE GENOMIC DNA]</scope>
    <source>
        <strain evidence="2 3">SAG 39.79</strain>
    </source>
</reference>
<comment type="caution">
    <text evidence="2">The sequence shown here is derived from an EMBL/GenBank/DDBJ whole genome shotgun (WGS) entry which is preliminary data.</text>
</comment>
<gene>
    <name evidence="2" type="ORF">DSM107010_59010</name>
</gene>
<sequence length="184" mass="20292">MKDVRTFYKTLLAIGAGLCSIPLLTTQALTQAEATVTSIQPPRLIAARTTYNEVQVRQATYYFTLEVPATAKELQQVTLTQTQGAENISFDENNSRAFEGTSKREGQPLESKVTSDRQNRTVTVTFAQPVPAGKTVTIGLKPERNPTYDGIYLFQVRTFPAAGQSNGQYVGTGRLQFYQNISSE</sequence>
<protein>
    <recommendedName>
        <fullName evidence="4">DUF2808 domain-containing protein</fullName>
    </recommendedName>
</protein>
<proteinExistence type="predicted"/>
<dbReference type="Proteomes" id="UP000282574">
    <property type="component" value="Unassembled WGS sequence"/>
</dbReference>
<evidence type="ECO:0000313" key="2">
    <source>
        <dbReference type="EMBL" id="RUT04096.1"/>
    </source>
</evidence>
<evidence type="ECO:0000313" key="3">
    <source>
        <dbReference type="Proteomes" id="UP000282574"/>
    </source>
</evidence>
<accession>A0AB37UB39</accession>